<feature type="transmembrane region" description="Helical" evidence="1">
    <location>
        <begin position="197"/>
        <end position="214"/>
    </location>
</feature>
<feature type="transmembrane region" description="Helical" evidence="1">
    <location>
        <begin position="163"/>
        <end position="185"/>
    </location>
</feature>
<feature type="transmembrane region" description="Helical" evidence="1">
    <location>
        <begin position="65"/>
        <end position="86"/>
    </location>
</feature>
<evidence type="ECO:0000256" key="1">
    <source>
        <dbReference type="SAM" id="Phobius"/>
    </source>
</evidence>
<sequence>MNKRLTATQQLQRKVSEKIKYRLVLAYSLMLIGMGCLFDPLSTIFRGLWTISLSSNVLITDYIEIAGLGAAFVNSGLLTLLSVLVARGNKVKMSGPLIAALYTMSGFSFFGKNLLNSLTITLGVYLYAKCQKKPFSNYLIVSLFGTALAPAVSLVAFGSGLPLVPGILLGFLTGVTIGFVLPPLATQFLSFHQGFSLYNVGFTAGIIGMVFTAIMRMFKYDISNVYFVSSGNNLLLSIVLYVSFTGLFVIGWWLNERSFSGLSRIFHSSGKLVSDFATLEGYGVTLINMGMMGMAATSYVLLIGGQLSGAVIGGIYTVVGFSAYGCHLRNSIPIVLGVYLMALLTGGDPSDVSVLLTALFGTTLAPVAGYYGPVAGLLAGGLHMALVSNVGFLHGGVNLYNNGFSGGFIAAFLVPILDSFAKMKEARESQH</sequence>
<dbReference type="RefSeq" id="WP_209524856.1">
    <property type="nucleotide sequence ID" value="NZ_JAEEGA010000002.1"/>
</dbReference>
<keyword evidence="1" id="KW-0472">Membrane</keyword>
<organism evidence="2 3">
    <name type="scientific">Vagococcus allomyrinae</name>
    <dbReference type="NCBI Taxonomy" id="2794353"/>
    <lineage>
        <taxon>Bacteria</taxon>
        <taxon>Bacillati</taxon>
        <taxon>Bacillota</taxon>
        <taxon>Bacilli</taxon>
        <taxon>Lactobacillales</taxon>
        <taxon>Enterococcaceae</taxon>
        <taxon>Vagococcus</taxon>
    </lineage>
</organism>
<proteinExistence type="predicted"/>
<feature type="transmembrane region" description="Helical" evidence="1">
    <location>
        <begin position="21"/>
        <end position="45"/>
    </location>
</feature>
<keyword evidence="1" id="KW-1133">Transmembrane helix</keyword>
<gene>
    <name evidence="2" type="ORF">I6N95_02905</name>
</gene>
<keyword evidence="3" id="KW-1185">Reference proteome</keyword>
<dbReference type="EMBL" id="JAEEGA010000002">
    <property type="protein sequence ID" value="MBP1039954.1"/>
    <property type="molecule type" value="Genomic_DNA"/>
</dbReference>
<accession>A0A940P7M9</accession>
<feature type="transmembrane region" description="Helical" evidence="1">
    <location>
        <begin position="330"/>
        <end position="347"/>
    </location>
</feature>
<feature type="transmembrane region" description="Helical" evidence="1">
    <location>
        <begin position="399"/>
        <end position="417"/>
    </location>
</feature>
<dbReference type="Proteomes" id="UP000674938">
    <property type="component" value="Unassembled WGS sequence"/>
</dbReference>
<feature type="transmembrane region" description="Helical" evidence="1">
    <location>
        <begin position="138"/>
        <end position="157"/>
    </location>
</feature>
<evidence type="ECO:0000313" key="3">
    <source>
        <dbReference type="Proteomes" id="UP000674938"/>
    </source>
</evidence>
<feature type="transmembrane region" description="Helical" evidence="1">
    <location>
        <begin position="354"/>
        <end position="379"/>
    </location>
</feature>
<dbReference type="Pfam" id="PF07613">
    <property type="entry name" value="DUF1576"/>
    <property type="match status" value="2"/>
</dbReference>
<comment type="caution">
    <text evidence="2">The sequence shown here is derived from an EMBL/GenBank/DDBJ whole genome shotgun (WGS) entry which is preliminary data.</text>
</comment>
<name>A0A940P7M9_9ENTE</name>
<feature type="transmembrane region" description="Helical" evidence="1">
    <location>
        <begin position="299"/>
        <end position="324"/>
    </location>
</feature>
<keyword evidence="1" id="KW-0812">Transmembrane</keyword>
<reference evidence="2" key="1">
    <citation type="submission" date="2020-12" db="EMBL/GenBank/DDBJ databases">
        <title>Vagococcus allomyrinae sp. nov. and Enterococcus lavae sp. nov., isolated from the larvae of Allomyrina dichotoma.</title>
        <authorList>
            <person name="Lee S.D."/>
        </authorList>
    </citation>
    <scope>NUCLEOTIDE SEQUENCE</scope>
    <source>
        <strain evidence="2">BWB3-3</strain>
    </source>
</reference>
<protein>
    <submittedName>
        <fullName evidence="2">DUF1576 domain-containing protein</fullName>
    </submittedName>
</protein>
<dbReference type="AlphaFoldDB" id="A0A940P7M9"/>
<evidence type="ECO:0000313" key="2">
    <source>
        <dbReference type="EMBL" id="MBP1039954.1"/>
    </source>
</evidence>
<dbReference type="InterPro" id="IPR011470">
    <property type="entry name" value="DUF1576"/>
</dbReference>
<feature type="transmembrane region" description="Helical" evidence="1">
    <location>
        <begin position="234"/>
        <end position="254"/>
    </location>
</feature>